<dbReference type="Pfam" id="PF01554">
    <property type="entry name" value="MatE"/>
    <property type="match status" value="2"/>
</dbReference>
<dbReference type="AlphaFoldDB" id="E0RXF7"/>
<feature type="transmembrane region" description="Helical" evidence="6">
    <location>
        <begin position="393"/>
        <end position="412"/>
    </location>
</feature>
<feature type="transmembrane region" description="Helical" evidence="6">
    <location>
        <begin position="196"/>
        <end position="217"/>
    </location>
</feature>
<evidence type="ECO:0000256" key="3">
    <source>
        <dbReference type="ARBA" id="ARBA00022692"/>
    </source>
</evidence>
<dbReference type="EMBL" id="CP001810">
    <property type="protein sequence ID" value="ADL32995.1"/>
    <property type="molecule type" value="Genomic_DNA"/>
</dbReference>
<reference evidence="7 8" key="1">
    <citation type="journal article" date="2010" name="PLoS ONE">
        <title>The glycobiome of the rumen bacterium Butyrivibrio proteoclasticus B316(T) highlights adaptation to a polysaccharide-rich environment.</title>
        <authorList>
            <person name="Kelly W.J."/>
            <person name="Leahy S.C."/>
            <person name="Altermann E."/>
            <person name="Yeoman C.J."/>
            <person name="Dunne J.C."/>
            <person name="Kong Z."/>
            <person name="Pacheco D.M."/>
            <person name="Li D."/>
            <person name="Noel S.J."/>
            <person name="Moon C.D."/>
            <person name="Cookson A.L."/>
            <person name="Attwood G.T."/>
        </authorList>
    </citation>
    <scope>NUCLEOTIDE SEQUENCE [LARGE SCALE GENOMIC DNA]</scope>
    <source>
        <strain evidence="8">ATCC 51982 / DSM 14932 / B316</strain>
    </source>
</reference>
<proteinExistence type="predicted"/>
<feature type="transmembrane region" description="Helical" evidence="6">
    <location>
        <begin position="137"/>
        <end position="158"/>
    </location>
</feature>
<evidence type="ECO:0000256" key="2">
    <source>
        <dbReference type="ARBA" id="ARBA00022475"/>
    </source>
</evidence>
<keyword evidence="2" id="KW-1003">Cell membrane</keyword>
<evidence type="ECO:0000256" key="4">
    <source>
        <dbReference type="ARBA" id="ARBA00022989"/>
    </source>
</evidence>
<feature type="transmembrane region" description="Helical" evidence="6">
    <location>
        <begin position="360"/>
        <end position="381"/>
    </location>
</feature>
<evidence type="ECO:0000313" key="7">
    <source>
        <dbReference type="EMBL" id="ADL32995.1"/>
    </source>
</evidence>
<evidence type="ECO:0000313" key="8">
    <source>
        <dbReference type="Proteomes" id="UP000001299"/>
    </source>
</evidence>
<name>E0RXF7_BUTPB</name>
<dbReference type="InterPro" id="IPR002528">
    <property type="entry name" value="MATE_fam"/>
</dbReference>
<organism evidence="7 8">
    <name type="scientific">Butyrivibrio proteoclasticus (strain ATCC 51982 / DSM 14932 / B316)</name>
    <name type="common">Clostridium proteoclasticum</name>
    <dbReference type="NCBI Taxonomy" id="515622"/>
    <lineage>
        <taxon>Bacteria</taxon>
        <taxon>Bacillati</taxon>
        <taxon>Bacillota</taxon>
        <taxon>Clostridia</taxon>
        <taxon>Lachnospirales</taxon>
        <taxon>Lachnospiraceae</taxon>
        <taxon>Butyrivibrio</taxon>
    </lineage>
</organism>
<keyword evidence="3 6" id="KW-0812">Transmembrane</keyword>
<evidence type="ECO:0000256" key="6">
    <source>
        <dbReference type="SAM" id="Phobius"/>
    </source>
</evidence>
<accession>E0RXF7</accession>
<dbReference type="Proteomes" id="UP000001299">
    <property type="component" value="Chromosome 1"/>
</dbReference>
<comment type="subcellular location">
    <subcellularLocation>
        <location evidence="1">Cell membrane</location>
        <topology evidence="1">Multi-pass membrane protein</topology>
    </subcellularLocation>
</comment>
<dbReference type="STRING" id="515622.bpr_I0246"/>
<feature type="transmembrane region" description="Helical" evidence="6">
    <location>
        <begin position="328"/>
        <end position="348"/>
    </location>
</feature>
<evidence type="ECO:0000256" key="1">
    <source>
        <dbReference type="ARBA" id="ARBA00004651"/>
    </source>
</evidence>
<keyword evidence="4 6" id="KW-1133">Transmembrane helix</keyword>
<dbReference type="HOGENOM" id="CLU_012893_0_2_9"/>
<keyword evidence="8" id="KW-1185">Reference proteome</keyword>
<dbReference type="GO" id="GO:0042910">
    <property type="term" value="F:xenobiotic transmembrane transporter activity"/>
    <property type="evidence" value="ECO:0007669"/>
    <property type="project" value="InterPro"/>
</dbReference>
<dbReference type="RefSeq" id="WP_013279652.1">
    <property type="nucleotide sequence ID" value="NC_014387.1"/>
</dbReference>
<protein>
    <submittedName>
        <fullName evidence="7">MatE efflux family protein</fullName>
    </submittedName>
</protein>
<feature type="transmembrane region" description="Helical" evidence="6">
    <location>
        <begin position="418"/>
        <end position="435"/>
    </location>
</feature>
<dbReference type="KEGG" id="bpb:bpr_I0246"/>
<gene>
    <name evidence="7" type="ordered locus">bpr_I0246</name>
</gene>
<sequence>MKFTSGISIFSRQMFIRQYIPALISALVFAVADMADALVVGNRMGTVGLAAIAFSLPIYMFYNVIMHSFGLGGAIHFSNKMASGDEEGARRSFQGVFITLMIISVFIAIFGNLGIEGLMFILGAPKSNPVLYSATKTYLGIILAAAPLFFFDYSIGYYLRNDDFEKESSIASGIGNVLDLSLNIILVLFLDMGVKGAALATLFGLVVGSSIQFAFLFRKTSHLKLFPFNPEFCNLPSIYKIGISSFVSYIYSFVFILIGNNAMIRLAGDSGVAVFDVVINLGNMAYYLFNAVSTSTQPIISTYEGECNYDECDKIENVSTLVNSLTSLILMFLFVVFAPLICNLFGLYDPATVEYGSLSIRIYSLCLLFVGLNLAMSNYYAARNISIEPFMIATLRGIAILVPAALICIRLGKNAFWFAYIFTELFTYIIIRIHRKRHPVINKRMDKERILDIKLGSDISRLGSAIEDIEMFCEKWDANPKQLYYIQMTVEEVCSAIITNGFKSPLVNRTNFGYNVIELTLVAAENNDLFLHIRDNAIFFNPFDMNKKALKDIENKDSDFNALGMDVIKQKAKSFYYRRFQGFNTMVVKI</sequence>
<feature type="transmembrane region" description="Helical" evidence="6">
    <location>
        <begin position="96"/>
        <end position="122"/>
    </location>
</feature>
<feature type="transmembrane region" description="Helical" evidence="6">
    <location>
        <begin position="270"/>
        <end position="289"/>
    </location>
</feature>
<keyword evidence="5 6" id="KW-0472">Membrane</keyword>
<dbReference type="PANTHER" id="PTHR43823">
    <property type="entry name" value="SPORULATION PROTEIN YKVU"/>
    <property type="match status" value="1"/>
</dbReference>
<evidence type="ECO:0000256" key="5">
    <source>
        <dbReference type="ARBA" id="ARBA00023136"/>
    </source>
</evidence>
<dbReference type="PANTHER" id="PTHR43823:SF3">
    <property type="entry name" value="MULTIDRUG EXPORT PROTEIN MEPA"/>
    <property type="match status" value="1"/>
</dbReference>
<dbReference type="GO" id="GO:0015297">
    <property type="term" value="F:antiporter activity"/>
    <property type="evidence" value="ECO:0007669"/>
    <property type="project" value="InterPro"/>
</dbReference>
<dbReference type="eggNOG" id="COG0534">
    <property type="taxonomic scope" value="Bacteria"/>
</dbReference>
<feature type="transmembrane region" description="Helical" evidence="6">
    <location>
        <begin position="238"/>
        <end position="258"/>
    </location>
</feature>
<dbReference type="GO" id="GO:0005886">
    <property type="term" value="C:plasma membrane"/>
    <property type="evidence" value="ECO:0007669"/>
    <property type="project" value="UniProtKB-SubCell"/>
</dbReference>
<feature type="transmembrane region" description="Helical" evidence="6">
    <location>
        <begin position="47"/>
        <end position="75"/>
    </location>
</feature>
<feature type="transmembrane region" description="Helical" evidence="6">
    <location>
        <begin position="170"/>
        <end position="190"/>
    </location>
</feature>
<dbReference type="InterPro" id="IPR051327">
    <property type="entry name" value="MATE_MepA_subfamily"/>
</dbReference>